<organism evidence="3 4">
    <name type="scientific">Diabrotica balteata</name>
    <name type="common">Banded cucumber beetle</name>
    <dbReference type="NCBI Taxonomy" id="107213"/>
    <lineage>
        <taxon>Eukaryota</taxon>
        <taxon>Metazoa</taxon>
        <taxon>Ecdysozoa</taxon>
        <taxon>Arthropoda</taxon>
        <taxon>Hexapoda</taxon>
        <taxon>Insecta</taxon>
        <taxon>Pterygota</taxon>
        <taxon>Neoptera</taxon>
        <taxon>Endopterygota</taxon>
        <taxon>Coleoptera</taxon>
        <taxon>Polyphaga</taxon>
        <taxon>Cucujiformia</taxon>
        <taxon>Chrysomeloidea</taxon>
        <taxon>Chrysomelidae</taxon>
        <taxon>Galerucinae</taxon>
        <taxon>Diabroticina</taxon>
        <taxon>Diabroticites</taxon>
        <taxon>Diabrotica</taxon>
    </lineage>
</organism>
<dbReference type="Pfam" id="PF00106">
    <property type="entry name" value="adh_short"/>
    <property type="match status" value="1"/>
</dbReference>
<dbReference type="InterPro" id="IPR036291">
    <property type="entry name" value="NAD(P)-bd_dom_sf"/>
</dbReference>
<keyword evidence="1" id="KW-0560">Oxidoreductase</keyword>
<evidence type="ECO:0000256" key="2">
    <source>
        <dbReference type="SAM" id="Phobius"/>
    </source>
</evidence>
<dbReference type="AlphaFoldDB" id="A0A9N9T2W2"/>
<evidence type="ECO:0000313" key="3">
    <source>
        <dbReference type="EMBL" id="CAG9835812.1"/>
    </source>
</evidence>
<sequence length="323" mass="36341">MYSVAGGCVAIVVIIIILYLLVELIVVPNFCNKRCRSKVCLVGKTALVTGGSSGMGYEIVLELAQRGCRVIVADKIVSNNIKNKFIEKTNNFNISLDYVDLGSFQSVRAFAEKLTNREKKIDILIHNAGIGPIINGLSTDDLNLTMQVNFYSPFLLTHLLLDLLKNSQSARLIFCSSSIIKQLHSLFLLEKCVIRKLEQYKFSKFCLAATADIFAKKLRRFNISSNCYDPGVVNTNIHAQFITNKFIYSLWFTTFRSLFKSPEDGCQTAIYLACAKEAEGVTGQFFADLKPLNKPKVMFDEKVCQSIWNKAEKLVRLEKDEIL</sequence>
<keyword evidence="4" id="KW-1185">Reference proteome</keyword>
<dbReference type="SUPFAM" id="SSF51735">
    <property type="entry name" value="NAD(P)-binding Rossmann-fold domains"/>
    <property type="match status" value="1"/>
</dbReference>
<dbReference type="EMBL" id="OU898281">
    <property type="protein sequence ID" value="CAG9835812.1"/>
    <property type="molecule type" value="Genomic_DNA"/>
</dbReference>
<accession>A0A9N9T2W2</accession>
<evidence type="ECO:0000256" key="1">
    <source>
        <dbReference type="ARBA" id="ARBA00023002"/>
    </source>
</evidence>
<keyword evidence="2" id="KW-0812">Transmembrane</keyword>
<evidence type="ECO:0000313" key="4">
    <source>
        <dbReference type="Proteomes" id="UP001153709"/>
    </source>
</evidence>
<keyword evidence="2" id="KW-0472">Membrane</keyword>
<dbReference type="PANTHER" id="PTHR43157">
    <property type="entry name" value="PHOSPHATIDYLINOSITOL-GLYCAN BIOSYNTHESIS CLASS F PROTEIN-RELATED"/>
    <property type="match status" value="1"/>
</dbReference>
<reference evidence="3" key="1">
    <citation type="submission" date="2022-01" db="EMBL/GenBank/DDBJ databases">
        <authorList>
            <person name="King R."/>
        </authorList>
    </citation>
    <scope>NUCLEOTIDE SEQUENCE</scope>
</reference>
<keyword evidence="2" id="KW-1133">Transmembrane helix</keyword>
<proteinExistence type="predicted"/>
<dbReference type="Gene3D" id="3.40.50.720">
    <property type="entry name" value="NAD(P)-binding Rossmann-like Domain"/>
    <property type="match status" value="1"/>
</dbReference>
<protein>
    <submittedName>
        <fullName evidence="3">Uncharacterized protein</fullName>
    </submittedName>
</protein>
<dbReference type="GO" id="GO:0016491">
    <property type="term" value="F:oxidoreductase activity"/>
    <property type="evidence" value="ECO:0007669"/>
    <property type="project" value="UniProtKB-KW"/>
</dbReference>
<dbReference type="Proteomes" id="UP001153709">
    <property type="component" value="Chromosome 6"/>
</dbReference>
<dbReference type="PANTHER" id="PTHR43157:SF31">
    <property type="entry name" value="PHOSPHATIDYLINOSITOL-GLYCAN BIOSYNTHESIS CLASS F PROTEIN"/>
    <property type="match status" value="1"/>
</dbReference>
<dbReference type="OrthoDB" id="191139at2759"/>
<name>A0A9N9T2W2_DIABA</name>
<gene>
    <name evidence="3" type="ORF">DIABBA_LOCUS8974</name>
</gene>
<dbReference type="InterPro" id="IPR002347">
    <property type="entry name" value="SDR_fam"/>
</dbReference>
<feature type="transmembrane region" description="Helical" evidence="2">
    <location>
        <begin position="7"/>
        <end position="27"/>
    </location>
</feature>
<dbReference type="PRINTS" id="PR00081">
    <property type="entry name" value="GDHRDH"/>
</dbReference>